<comment type="cofactor">
    <cofactor evidence="1">
        <name>Mg(2+)</name>
        <dbReference type="ChEBI" id="CHEBI:18420"/>
    </cofactor>
</comment>
<dbReference type="InterPro" id="IPR000408">
    <property type="entry name" value="Reg_chr_condens"/>
</dbReference>
<dbReference type="PANTHER" id="PTHR44535:SF5">
    <property type="entry name" value="PROTEIN KINASE DOMAIN-CONTAINING PROTEIN"/>
    <property type="match status" value="1"/>
</dbReference>
<proteinExistence type="inferred from homology"/>
<accession>A0A915IG86</accession>
<evidence type="ECO:0000256" key="3">
    <source>
        <dbReference type="ARBA" id="ARBA00010886"/>
    </source>
</evidence>
<evidence type="ECO:0000256" key="11">
    <source>
        <dbReference type="ARBA" id="ARBA00022840"/>
    </source>
</evidence>
<dbReference type="Proteomes" id="UP000887565">
    <property type="component" value="Unplaced"/>
</dbReference>
<evidence type="ECO:0000256" key="12">
    <source>
        <dbReference type="ARBA" id="ARBA00022842"/>
    </source>
</evidence>
<feature type="repeat" description="RCC1" evidence="13">
    <location>
        <begin position="24"/>
        <end position="74"/>
    </location>
</feature>
<dbReference type="PRINTS" id="PR00633">
    <property type="entry name" value="RCCNDNSATION"/>
</dbReference>
<dbReference type="Pfam" id="PF13540">
    <property type="entry name" value="RCC1_2"/>
    <property type="match status" value="2"/>
</dbReference>
<dbReference type="WBParaSite" id="nRc.2.0.1.t12913-RA">
    <property type="protein sequence ID" value="nRc.2.0.1.t12913-RA"/>
    <property type="gene ID" value="nRc.2.0.1.g12913"/>
</dbReference>
<dbReference type="GO" id="GO:0046872">
    <property type="term" value="F:metal ion binding"/>
    <property type="evidence" value="ECO:0007669"/>
    <property type="project" value="UniProtKB-KW"/>
</dbReference>
<dbReference type="GO" id="GO:0004674">
    <property type="term" value="F:protein serine/threonine kinase activity"/>
    <property type="evidence" value="ECO:0007669"/>
    <property type="project" value="UniProtKB-KW"/>
</dbReference>
<feature type="repeat" description="RCC1" evidence="13">
    <location>
        <begin position="75"/>
        <end position="127"/>
    </location>
</feature>
<sequence>MLTVKSVTKVAAGDGFSVFCSDNGLIMTCGKKEYCGIKNLSEDLTKPKLVEKLLSVDILTVACGSKHTVAVAEGGKVYAWGDGGYGRLGTGSEENECGADGTVLISDSGTLFAMGSNKYNKIGLNKRRGFFSHTRERPRAGFIIETLDGLTEIEKALTPTPLRRSCCRVVDASLGAKHMAILLESGHVHTFGDNSKGQLGKGHTQNMHGCVAVNAMDDKTVVIYTRNVESQFLIV</sequence>
<dbReference type="PROSITE" id="PS50012">
    <property type="entry name" value="RCC1_3"/>
    <property type="match status" value="2"/>
</dbReference>
<dbReference type="AlphaFoldDB" id="A0A915IG86"/>
<keyword evidence="10" id="KW-0808">Transferase</keyword>
<dbReference type="InterPro" id="IPR051997">
    <property type="entry name" value="STK_NEK"/>
</dbReference>
<keyword evidence="7" id="KW-0597">Phosphoprotein</keyword>
<keyword evidence="10" id="KW-0418">Kinase</keyword>
<dbReference type="PROSITE" id="PS00626">
    <property type="entry name" value="RCC1_2"/>
    <property type="match status" value="1"/>
</dbReference>
<evidence type="ECO:0000256" key="13">
    <source>
        <dbReference type="PROSITE-ProRule" id="PRU00235"/>
    </source>
</evidence>
<evidence type="ECO:0000256" key="5">
    <source>
        <dbReference type="ARBA" id="ARBA00022490"/>
    </source>
</evidence>
<evidence type="ECO:0000256" key="2">
    <source>
        <dbReference type="ARBA" id="ARBA00004496"/>
    </source>
</evidence>
<dbReference type="GO" id="GO:0005737">
    <property type="term" value="C:cytoplasm"/>
    <property type="evidence" value="ECO:0007669"/>
    <property type="project" value="UniProtKB-SubCell"/>
</dbReference>
<dbReference type="PANTHER" id="PTHR44535">
    <property type="entry name" value="PROTEIN CBG16200"/>
    <property type="match status" value="1"/>
</dbReference>
<evidence type="ECO:0000256" key="10">
    <source>
        <dbReference type="ARBA" id="ARBA00022777"/>
    </source>
</evidence>
<organism evidence="14 15">
    <name type="scientific">Romanomermis culicivorax</name>
    <name type="common">Nematode worm</name>
    <dbReference type="NCBI Taxonomy" id="13658"/>
    <lineage>
        <taxon>Eukaryota</taxon>
        <taxon>Metazoa</taxon>
        <taxon>Ecdysozoa</taxon>
        <taxon>Nematoda</taxon>
        <taxon>Enoplea</taxon>
        <taxon>Dorylaimia</taxon>
        <taxon>Mermithida</taxon>
        <taxon>Mermithoidea</taxon>
        <taxon>Mermithidae</taxon>
        <taxon>Romanomermis</taxon>
    </lineage>
</organism>
<name>A0A915IG86_ROMCU</name>
<keyword evidence="12" id="KW-0460">Magnesium</keyword>
<dbReference type="SUPFAM" id="SSF50985">
    <property type="entry name" value="RCC1/BLIP-II"/>
    <property type="match status" value="1"/>
</dbReference>
<keyword evidence="6" id="KW-0723">Serine/threonine-protein kinase</keyword>
<keyword evidence="14" id="KW-1185">Reference proteome</keyword>
<keyword evidence="11" id="KW-0067">ATP-binding</keyword>
<protein>
    <recommendedName>
        <fullName evidence="4">non-specific serine/threonine protein kinase</fullName>
        <ecNumber evidence="4">2.7.11.1</ecNumber>
    </recommendedName>
</protein>
<evidence type="ECO:0000256" key="7">
    <source>
        <dbReference type="ARBA" id="ARBA00022553"/>
    </source>
</evidence>
<dbReference type="GO" id="GO:0005524">
    <property type="term" value="F:ATP binding"/>
    <property type="evidence" value="ECO:0007669"/>
    <property type="project" value="UniProtKB-KW"/>
</dbReference>
<evidence type="ECO:0000256" key="8">
    <source>
        <dbReference type="ARBA" id="ARBA00022723"/>
    </source>
</evidence>
<dbReference type="EC" id="2.7.11.1" evidence="4"/>
<reference evidence="15" key="1">
    <citation type="submission" date="2022-11" db="UniProtKB">
        <authorList>
            <consortium name="WormBaseParasite"/>
        </authorList>
    </citation>
    <scope>IDENTIFICATION</scope>
</reference>
<evidence type="ECO:0000256" key="1">
    <source>
        <dbReference type="ARBA" id="ARBA00001946"/>
    </source>
</evidence>
<evidence type="ECO:0000313" key="15">
    <source>
        <dbReference type="WBParaSite" id="nRc.2.0.1.t12913-RA"/>
    </source>
</evidence>
<evidence type="ECO:0000256" key="9">
    <source>
        <dbReference type="ARBA" id="ARBA00022741"/>
    </source>
</evidence>
<dbReference type="InterPro" id="IPR009091">
    <property type="entry name" value="RCC1/BLIP-II"/>
</dbReference>
<keyword evidence="5" id="KW-0963">Cytoplasm</keyword>
<keyword evidence="9" id="KW-0547">Nucleotide-binding</keyword>
<evidence type="ECO:0000313" key="14">
    <source>
        <dbReference type="Proteomes" id="UP000887565"/>
    </source>
</evidence>
<evidence type="ECO:0000256" key="4">
    <source>
        <dbReference type="ARBA" id="ARBA00012513"/>
    </source>
</evidence>
<dbReference type="Gene3D" id="2.130.10.30">
    <property type="entry name" value="Regulator of chromosome condensation 1/beta-lactamase-inhibitor protein II"/>
    <property type="match status" value="2"/>
</dbReference>
<comment type="similarity">
    <text evidence="3">Belongs to the protein kinase superfamily. NEK Ser/Thr protein kinase family. NIMA subfamily.</text>
</comment>
<comment type="subcellular location">
    <subcellularLocation>
        <location evidence="2">Cytoplasm</location>
    </subcellularLocation>
</comment>
<keyword evidence="8" id="KW-0479">Metal-binding</keyword>
<evidence type="ECO:0000256" key="6">
    <source>
        <dbReference type="ARBA" id="ARBA00022527"/>
    </source>
</evidence>